<dbReference type="EMBL" id="LAVV01005242">
    <property type="protein sequence ID" value="KNZ60983.1"/>
    <property type="molecule type" value="Genomic_DNA"/>
</dbReference>
<dbReference type="OrthoDB" id="10686321at2759"/>
<feature type="region of interest" description="Disordered" evidence="1">
    <location>
        <begin position="766"/>
        <end position="785"/>
    </location>
</feature>
<protein>
    <submittedName>
        <fullName evidence="3">Uncharacterized protein</fullName>
    </submittedName>
</protein>
<feature type="compositionally biased region" description="Low complexity" evidence="1">
    <location>
        <begin position="810"/>
        <end position="819"/>
    </location>
</feature>
<dbReference type="AlphaFoldDB" id="A0A0L6VJP8"/>
<feature type="transmembrane region" description="Helical" evidence="2">
    <location>
        <begin position="261"/>
        <end position="278"/>
    </location>
</feature>
<reference evidence="3 4" key="1">
    <citation type="submission" date="2015-08" db="EMBL/GenBank/DDBJ databases">
        <title>Next Generation Sequencing and Analysis of the Genome of Puccinia sorghi L Schw, the Causal Agent of Maize Common Rust.</title>
        <authorList>
            <person name="Rochi L."/>
            <person name="Burguener G."/>
            <person name="Darino M."/>
            <person name="Turjanski A."/>
            <person name="Kreff E."/>
            <person name="Dieguez M.J."/>
            <person name="Sacco F."/>
        </authorList>
    </citation>
    <scope>NUCLEOTIDE SEQUENCE [LARGE SCALE GENOMIC DNA]</scope>
    <source>
        <strain evidence="3 4">RO10H11247</strain>
    </source>
</reference>
<evidence type="ECO:0000313" key="3">
    <source>
        <dbReference type="EMBL" id="KNZ60983.1"/>
    </source>
</evidence>
<comment type="caution">
    <text evidence="3">The sequence shown here is derived from an EMBL/GenBank/DDBJ whole genome shotgun (WGS) entry which is preliminary data.</text>
</comment>
<keyword evidence="2" id="KW-0472">Membrane</keyword>
<evidence type="ECO:0000256" key="1">
    <source>
        <dbReference type="SAM" id="MobiDB-lite"/>
    </source>
</evidence>
<dbReference type="VEuPathDB" id="FungiDB:VP01_1471g2"/>
<proteinExistence type="predicted"/>
<name>A0A0L6VJP8_9BASI</name>
<keyword evidence="2" id="KW-0812">Transmembrane</keyword>
<evidence type="ECO:0000256" key="2">
    <source>
        <dbReference type="SAM" id="Phobius"/>
    </source>
</evidence>
<feature type="region of interest" description="Disordered" evidence="1">
    <location>
        <begin position="691"/>
        <end position="710"/>
    </location>
</feature>
<evidence type="ECO:0000313" key="4">
    <source>
        <dbReference type="Proteomes" id="UP000037035"/>
    </source>
</evidence>
<feature type="transmembrane region" description="Helical" evidence="2">
    <location>
        <begin position="475"/>
        <end position="494"/>
    </location>
</feature>
<feature type="transmembrane region" description="Helical" evidence="2">
    <location>
        <begin position="235"/>
        <end position="255"/>
    </location>
</feature>
<organism evidence="3 4">
    <name type="scientific">Puccinia sorghi</name>
    <dbReference type="NCBI Taxonomy" id="27349"/>
    <lineage>
        <taxon>Eukaryota</taxon>
        <taxon>Fungi</taxon>
        <taxon>Dikarya</taxon>
        <taxon>Basidiomycota</taxon>
        <taxon>Pucciniomycotina</taxon>
        <taxon>Pucciniomycetes</taxon>
        <taxon>Pucciniales</taxon>
        <taxon>Pucciniaceae</taxon>
        <taxon>Puccinia</taxon>
    </lineage>
</organism>
<sequence length="845" mass="95295">MTLETFSKSFLHCQKFYSRYIKRFSDFLIEVFFHQFFNSLRVRFSSDTKVMSSVVKHSLSKQQVLFLPAGVYPVTVKTTKKGMSLFKEGTAGSTIRTCMSTCPDSFLSIHNISPCLPPENVLIYYMTSRLCLQSRLFSKTPTKISFLIFHSHSARKSNNYLLWKNTLVGAESPRSKFKQSHQPTEPYSIRCHSKLKRTRLDWNSLTYLSNQSDLSDLSVINGGEKSCSAASASSLFGYSAVLLALVFIFIFIGSISKPPCLFVMSLLFVALLVAIDNFKPGQERSLELEPMYSCFSAGDVGNYIKPLFRRFANSSFCGKLLEAALTMVLVDQTAFSSHKNTSPPYEQGLVRSRMGSFGTMKETKKIIISRFFGPSSYIELILTKRMKAQPSCIIQIQYWSMDLIIFLLRPIITDAFRRLLWERIPKSKADSPGQIHQFLLEEEKSLLTRSPLLRIDITHSHARIKKGRHRGSRLLILKVLIFLISSIPSVGRILPVCKLLDRYVLAHSTIKNKNKGRRHTHTRTPSSKEAVLQHHSALPCGWVHEVHSITLLFLKSETWLLLLSQCHSRVSTSSLIAPLDMTSIHRYLSLHSSLLAQKKKLCTATNSYSNRPRHKSQTSDHTRLSTVSFLQACLYIIKIYSLSCFHASDVFNCGFILTAHKLSGDVSLTGLPRPITFATTHLLTVPETSTLFISSSPSPPRPPRNPRRLSYLPHQDALKSHQTAANRNSRTKHFPIYSRHTASNTIPPASKHRKHLSFNSLLSILEHPSDHPQSQSASLAPPTRAASIMSLSPERYSIDQQLKSERRHSSALSSSLHPSQRISSTSTPRQQSDDPNHLPSPSQNS</sequence>
<feature type="region of interest" description="Disordered" evidence="1">
    <location>
        <begin position="794"/>
        <end position="845"/>
    </location>
</feature>
<keyword evidence="4" id="KW-1185">Reference proteome</keyword>
<dbReference type="Proteomes" id="UP000037035">
    <property type="component" value="Unassembled WGS sequence"/>
</dbReference>
<gene>
    <name evidence="3" type="ORF">VP01_1471g2</name>
</gene>
<keyword evidence="2" id="KW-1133">Transmembrane helix</keyword>
<accession>A0A0L6VJP8</accession>
<feature type="compositionally biased region" description="Polar residues" evidence="1">
    <location>
        <begin position="820"/>
        <end position="830"/>
    </location>
</feature>
<feature type="region of interest" description="Disordered" evidence="1">
    <location>
        <begin position="718"/>
        <end position="752"/>
    </location>
</feature>